<dbReference type="OrthoDB" id="485007at2"/>
<dbReference type="Proteomes" id="UP000316331">
    <property type="component" value="Unassembled WGS sequence"/>
</dbReference>
<dbReference type="PROSITE" id="PS51257">
    <property type="entry name" value="PROKAR_LIPOPROTEIN"/>
    <property type="match status" value="1"/>
</dbReference>
<name>A0A543F9R4_9NOCA</name>
<accession>A0A543F9R4</accession>
<keyword evidence="2" id="KW-1185">Reference proteome</keyword>
<sequence>MGRRAFVIGAAIVGVVSGCAGCASPREYGTDDAIWASTTTAKAAGAQSTSRVSDDPRRCRSAELSLRSVAVPQDGGGTVRAYVVLINASRRICAVFGHPG</sequence>
<organism evidence="1 2">
    <name type="scientific">Nocardia bhagyanarayanae</name>
    <dbReference type="NCBI Taxonomy" id="1215925"/>
    <lineage>
        <taxon>Bacteria</taxon>
        <taxon>Bacillati</taxon>
        <taxon>Actinomycetota</taxon>
        <taxon>Actinomycetes</taxon>
        <taxon>Mycobacteriales</taxon>
        <taxon>Nocardiaceae</taxon>
        <taxon>Nocardia</taxon>
    </lineage>
</organism>
<reference evidence="1 2" key="1">
    <citation type="submission" date="2019-06" db="EMBL/GenBank/DDBJ databases">
        <title>Sequencing the genomes of 1000 actinobacteria strains.</title>
        <authorList>
            <person name="Klenk H.-P."/>
        </authorList>
    </citation>
    <scope>NUCLEOTIDE SEQUENCE [LARGE SCALE GENOMIC DNA]</scope>
    <source>
        <strain evidence="1 2">DSM 103495</strain>
    </source>
</reference>
<comment type="caution">
    <text evidence="1">The sequence shown here is derived from an EMBL/GenBank/DDBJ whole genome shotgun (WGS) entry which is preliminary data.</text>
</comment>
<dbReference type="EMBL" id="VFPG01000001">
    <property type="protein sequence ID" value="TQM30572.1"/>
    <property type="molecule type" value="Genomic_DNA"/>
</dbReference>
<proteinExistence type="predicted"/>
<gene>
    <name evidence="1" type="ORF">FB390_2202</name>
</gene>
<evidence type="ECO:0000313" key="2">
    <source>
        <dbReference type="Proteomes" id="UP000316331"/>
    </source>
</evidence>
<dbReference type="AlphaFoldDB" id="A0A543F9R4"/>
<evidence type="ECO:0000313" key="1">
    <source>
        <dbReference type="EMBL" id="TQM30572.1"/>
    </source>
</evidence>
<dbReference type="RefSeq" id="WP_141808835.1">
    <property type="nucleotide sequence ID" value="NZ_VFPG01000001.1"/>
</dbReference>
<protein>
    <submittedName>
        <fullName evidence="1">Uncharacterized protein</fullName>
    </submittedName>
</protein>